<dbReference type="AlphaFoldDB" id="A0A1X9NE76"/>
<dbReference type="RefSeq" id="WP_085760049.1">
    <property type="nucleotide sequence ID" value="NZ_CP019343.1"/>
</dbReference>
<name>A0A1X9NE76_9GAMM</name>
<dbReference type="PROSITE" id="PS51833">
    <property type="entry name" value="HDOD"/>
    <property type="match status" value="1"/>
</dbReference>
<dbReference type="InterPro" id="IPR029016">
    <property type="entry name" value="GAF-like_dom_sf"/>
</dbReference>
<keyword evidence="3" id="KW-1185">Reference proteome</keyword>
<protein>
    <recommendedName>
        <fullName evidence="1">HDOD domain-containing protein</fullName>
    </recommendedName>
</protein>
<proteinExistence type="predicted"/>
<dbReference type="InterPro" id="IPR013976">
    <property type="entry name" value="HDOD"/>
</dbReference>
<reference evidence="2 3" key="1">
    <citation type="submission" date="2016-11" db="EMBL/GenBank/DDBJ databases">
        <title>Trade-off between light-utilization and light-protection in marine flavobacteria.</title>
        <authorList>
            <person name="Kumagai Y."/>
        </authorList>
    </citation>
    <scope>NUCLEOTIDE SEQUENCE [LARGE SCALE GENOMIC DNA]</scope>
    <source>
        <strain evidence="2 3">NBRC 107125</strain>
    </source>
</reference>
<feature type="domain" description="HDOD" evidence="1">
    <location>
        <begin position="25"/>
        <end position="222"/>
    </location>
</feature>
<accession>A0A1X9NE76</accession>
<dbReference type="PANTHER" id="PTHR33525:SF3">
    <property type="entry name" value="RIBONUCLEASE Y"/>
    <property type="match status" value="1"/>
</dbReference>
<sequence>MTDQNSDSINPSTEKWIKQLSSVQLPVLSGVMQELNAVTQNSESSASQLSEIILKDSALTTKVLRIANSAYNNPNADNQITTISRAVVQLGFQGIKAISLSVMMVDSLLKQHAKERMLQWMARGFHTAVQAENLLTKAGGNEKEEEVFITALLLHVGDMAFWSCRGDAVDRLDASLDADSAGDAELESEMLGTSMKEITIALAREWQLGSRLQEALSPGGHPSQATEAVLLGEEISLATEKGWDSQEFRDVLVKASLFSGLGLEDVRNMIEQGAEKAASVAVTYGANKICHLIPSSTEQEVKPEAKVLKADPQLQLDILREMGVLVEQQVDVNTLFQMVVEGIHRGIGLERVCLCLIDPKVTSMQAKYVLGDNTDDWRADMQFPIKAEQDNLFAQCLHSRVNVWLRRDVTSNLRHLINKKIERLIDTDNCLVSSVYAGSRPIGLIVADRGLKKPQAISAEQHESFEHFSQQTSMSLSMLAEKARQRRR</sequence>
<dbReference type="Pfam" id="PF08668">
    <property type="entry name" value="HDOD"/>
    <property type="match status" value="1"/>
</dbReference>
<gene>
    <name evidence="2" type="ORF">BST96_18160</name>
</gene>
<evidence type="ECO:0000313" key="3">
    <source>
        <dbReference type="Proteomes" id="UP000193450"/>
    </source>
</evidence>
<dbReference type="Pfam" id="PF01590">
    <property type="entry name" value="GAF"/>
    <property type="match status" value="1"/>
</dbReference>
<dbReference type="SUPFAM" id="SSF55781">
    <property type="entry name" value="GAF domain-like"/>
    <property type="match status" value="1"/>
</dbReference>
<organism evidence="2 3">
    <name type="scientific">Oceanicoccus sagamiensis</name>
    <dbReference type="NCBI Taxonomy" id="716816"/>
    <lineage>
        <taxon>Bacteria</taxon>
        <taxon>Pseudomonadati</taxon>
        <taxon>Pseudomonadota</taxon>
        <taxon>Gammaproteobacteria</taxon>
        <taxon>Cellvibrionales</taxon>
        <taxon>Spongiibacteraceae</taxon>
        <taxon>Oceanicoccus</taxon>
    </lineage>
</organism>
<dbReference type="Gene3D" id="3.30.450.40">
    <property type="match status" value="1"/>
</dbReference>
<dbReference type="Proteomes" id="UP000193450">
    <property type="component" value="Chromosome"/>
</dbReference>
<dbReference type="OrthoDB" id="9791419at2"/>
<dbReference type="Gene3D" id="1.10.3210.10">
    <property type="entry name" value="Hypothetical protein af1432"/>
    <property type="match status" value="1"/>
</dbReference>
<dbReference type="SUPFAM" id="SSF109604">
    <property type="entry name" value="HD-domain/PDEase-like"/>
    <property type="match status" value="1"/>
</dbReference>
<dbReference type="PANTHER" id="PTHR33525">
    <property type="match status" value="1"/>
</dbReference>
<evidence type="ECO:0000313" key="2">
    <source>
        <dbReference type="EMBL" id="ARN75856.1"/>
    </source>
</evidence>
<dbReference type="STRING" id="716816.BST96_18160"/>
<dbReference type="KEGG" id="osg:BST96_18160"/>
<evidence type="ECO:0000259" key="1">
    <source>
        <dbReference type="PROSITE" id="PS51833"/>
    </source>
</evidence>
<dbReference type="EMBL" id="CP019343">
    <property type="protein sequence ID" value="ARN75856.1"/>
    <property type="molecule type" value="Genomic_DNA"/>
</dbReference>
<dbReference type="InterPro" id="IPR052340">
    <property type="entry name" value="RNase_Y/CdgJ"/>
</dbReference>
<dbReference type="InterPro" id="IPR003018">
    <property type="entry name" value="GAF"/>
</dbReference>